<dbReference type="PANTHER" id="PTHR24221">
    <property type="entry name" value="ATP-BINDING CASSETTE SUB-FAMILY B"/>
    <property type="match status" value="1"/>
</dbReference>
<dbReference type="PANTHER" id="PTHR24221:SF654">
    <property type="entry name" value="ATP-BINDING CASSETTE SUB-FAMILY B MEMBER 6"/>
    <property type="match status" value="1"/>
</dbReference>
<dbReference type="SUPFAM" id="SSF90123">
    <property type="entry name" value="ABC transporter transmembrane region"/>
    <property type="match status" value="1"/>
</dbReference>
<evidence type="ECO:0000313" key="8">
    <source>
        <dbReference type="Proteomes" id="UP001224997"/>
    </source>
</evidence>
<comment type="subcellular location">
    <subcellularLocation>
        <location evidence="1">Cell membrane</location>
        <topology evidence="1">Multi-pass membrane protein</topology>
    </subcellularLocation>
</comment>
<name>A0ABT9J8I0_9RHOB</name>
<dbReference type="EMBL" id="JAVAMQ010000002">
    <property type="protein sequence ID" value="MDP5306117.1"/>
    <property type="molecule type" value="Genomic_DNA"/>
</dbReference>
<evidence type="ECO:0000256" key="4">
    <source>
        <dbReference type="ARBA" id="ARBA00023136"/>
    </source>
</evidence>
<comment type="caution">
    <text evidence="7">The sequence shown here is derived from an EMBL/GenBank/DDBJ whole genome shotgun (WGS) entry which is preliminary data.</text>
</comment>
<dbReference type="Proteomes" id="UP001224997">
    <property type="component" value="Unassembled WGS sequence"/>
</dbReference>
<organism evidence="7 8">
    <name type="scientific">Paracoccus spongiarum</name>
    <dbReference type="NCBI Taxonomy" id="3064387"/>
    <lineage>
        <taxon>Bacteria</taxon>
        <taxon>Pseudomonadati</taxon>
        <taxon>Pseudomonadota</taxon>
        <taxon>Alphaproteobacteria</taxon>
        <taxon>Rhodobacterales</taxon>
        <taxon>Paracoccaceae</taxon>
        <taxon>Paracoccus</taxon>
    </lineage>
</organism>
<protein>
    <submittedName>
        <fullName evidence="7">ABC transporter transmembrane domain-containing protein</fullName>
    </submittedName>
</protein>
<dbReference type="InterPro" id="IPR011527">
    <property type="entry name" value="ABC1_TM_dom"/>
</dbReference>
<reference evidence="7 8" key="1">
    <citation type="submission" date="2023-08" db="EMBL/GenBank/DDBJ databases">
        <authorList>
            <person name="Park J.-S."/>
        </authorList>
    </citation>
    <scope>NUCLEOTIDE SEQUENCE [LARGE SCALE GENOMIC DNA]</scope>
    <source>
        <strain evidence="7 8">2205BS29-5</strain>
    </source>
</reference>
<evidence type="ECO:0000256" key="5">
    <source>
        <dbReference type="SAM" id="Phobius"/>
    </source>
</evidence>
<proteinExistence type="predicted"/>
<evidence type="ECO:0000259" key="6">
    <source>
        <dbReference type="PROSITE" id="PS50929"/>
    </source>
</evidence>
<dbReference type="Gene3D" id="3.40.50.300">
    <property type="entry name" value="P-loop containing nucleotide triphosphate hydrolases"/>
    <property type="match status" value="1"/>
</dbReference>
<feature type="transmembrane region" description="Helical" evidence="5">
    <location>
        <begin position="153"/>
        <end position="174"/>
    </location>
</feature>
<dbReference type="Pfam" id="PF00664">
    <property type="entry name" value="ABC_membrane"/>
    <property type="match status" value="1"/>
</dbReference>
<evidence type="ECO:0000256" key="1">
    <source>
        <dbReference type="ARBA" id="ARBA00004651"/>
    </source>
</evidence>
<feature type="domain" description="ABC transmembrane type-1" evidence="6">
    <location>
        <begin position="14"/>
        <end position="290"/>
    </location>
</feature>
<feature type="transmembrane region" description="Helical" evidence="5">
    <location>
        <begin position="259"/>
        <end position="278"/>
    </location>
</feature>
<dbReference type="InterPro" id="IPR036640">
    <property type="entry name" value="ABC1_TM_sf"/>
</dbReference>
<keyword evidence="8" id="KW-1185">Reference proteome</keyword>
<accession>A0ABT9J8I0</accession>
<dbReference type="InterPro" id="IPR027417">
    <property type="entry name" value="P-loop_NTPase"/>
</dbReference>
<dbReference type="SUPFAM" id="SSF52540">
    <property type="entry name" value="P-loop containing nucleoside triphosphate hydrolases"/>
    <property type="match status" value="1"/>
</dbReference>
<keyword evidence="2 5" id="KW-0812">Transmembrane</keyword>
<feature type="transmembrane region" description="Helical" evidence="5">
    <location>
        <begin position="130"/>
        <end position="147"/>
    </location>
</feature>
<dbReference type="PROSITE" id="PS50929">
    <property type="entry name" value="ABC_TM1F"/>
    <property type="match status" value="1"/>
</dbReference>
<keyword evidence="4 5" id="KW-0472">Membrane</keyword>
<feature type="transmembrane region" description="Helical" evidence="5">
    <location>
        <begin position="49"/>
        <end position="69"/>
    </location>
</feature>
<dbReference type="Gene3D" id="1.20.1560.10">
    <property type="entry name" value="ABC transporter type 1, transmembrane domain"/>
    <property type="match status" value="1"/>
</dbReference>
<evidence type="ECO:0000313" key="7">
    <source>
        <dbReference type="EMBL" id="MDP5306117.1"/>
    </source>
</evidence>
<evidence type="ECO:0000256" key="2">
    <source>
        <dbReference type="ARBA" id="ARBA00022692"/>
    </source>
</evidence>
<sequence>MPPLLDRGRGGGLAAVAGLTLIQGIAAGAAAFATRDIFEALQRGSGPPAAGLVLLVGAGAVIAASRIGARLLGERLGQDYARQIRGALFEHAARMPAGAVARRRAGHVSLRFVGDMTAFRNWLGLGLPRLVAGAVMIPATLLVMWLLQPALAAVVAPVLGATMLLAGLGGLPLVRLQRRLRTLRARIAADMAERMPIAPQLDRLGRRGTEMTLLERRSDAMIDAALRHRIVAETLKALPDLAAGIAAALILLAGHRQGIGTASIAAALALLGLTLAPLRDLGGVWNHRAAHAAAARKAQAAMARRGRDLYRAGKPLCKVPAEVVLEDVALPSGRSLSWSVPAGARGWLPVDELDGEAVVEMLLGLDSPERGRILLSGTDLRDLSRGALRRGVLRIGAAPEILHGSLRRALLMGCRDRPDDAGLSRLACDEGLAPLIARLGGLDCTVREAGRNLTRGERIAVALVRMRLLRPRLILVDGDCAAEAWPRIERHLTACPATVICARPEAESARLVAA</sequence>
<evidence type="ECO:0000256" key="3">
    <source>
        <dbReference type="ARBA" id="ARBA00022989"/>
    </source>
</evidence>
<keyword evidence="3 5" id="KW-1133">Transmembrane helix</keyword>
<gene>
    <name evidence="7" type="ORF">Q5Y72_03275</name>
</gene>
<dbReference type="InterPro" id="IPR039421">
    <property type="entry name" value="Type_1_exporter"/>
</dbReference>
<dbReference type="RefSeq" id="WP_305961985.1">
    <property type="nucleotide sequence ID" value="NZ_JAVAMQ010000002.1"/>
</dbReference>